<name>A0ABU0JRB8_HATLI</name>
<evidence type="ECO:0000313" key="2">
    <source>
        <dbReference type="Proteomes" id="UP001224418"/>
    </source>
</evidence>
<dbReference type="InterPro" id="IPR014199">
    <property type="entry name" value="Spore_YtxC"/>
</dbReference>
<comment type="caution">
    <text evidence="1">The sequence shown here is derived from an EMBL/GenBank/DDBJ whole genome shotgun (WGS) entry which is preliminary data.</text>
</comment>
<accession>A0ABU0JRB8</accession>
<dbReference type="RefSeq" id="WP_162630409.1">
    <property type="nucleotide sequence ID" value="NZ_BAAACJ010000005.1"/>
</dbReference>
<reference evidence="1 2" key="1">
    <citation type="submission" date="2023-07" db="EMBL/GenBank/DDBJ databases">
        <title>Genomic Encyclopedia of Type Strains, Phase IV (KMG-IV): sequencing the most valuable type-strain genomes for metagenomic binning, comparative biology and taxonomic classification.</title>
        <authorList>
            <person name="Goeker M."/>
        </authorList>
    </citation>
    <scope>NUCLEOTIDE SEQUENCE [LARGE SCALE GENOMIC DNA]</scope>
    <source>
        <strain evidence="1 2">DSM 1400</strain>
    </source>
</reference>
<gene>
    <name evidence="1" type="ORF">QOZ93_001350</name>
</gene>
<proteinExistence type="predicted"/>
<evidence type="ECO:0000313" key="1">
    <source>
        <dbReference type="EMBL" id="MDQ0479609.1"/>
    </source>
</evidence>
<protein>
    <submittedName>
        <fullName evidence="1">Sporulation protein YtxC</fullName>
    </submittedName>
</protein>
<dbReference type="EMBL" id="JAUSWN010000010">
    <property type="protein sequence ID" value="MDQ0479609.1"/>
    <property type="molecule type" value="Genomic_DNA"/>
</dbReference>
<keyword evidence="2" id="KW-1185">Reference proteome</keyword>
<dbReference type="Pfam" id="PF08812">
    <property type="entry name" value="YtxC"/>
    <property type="match status" value="1"/>
</dbReference>
<sequence length="299" mass="35372">MLLLTIIYDNSMEDFIDEINEIKNLFKVKDIQLGISEDLENDTHIIKVYSAEEKCDSSLQNTFNLYMSMSLYNIMVKKFYNEKLKNFIIDKYFFFKDSEVNYLVKKVYETLNSDKIIMEKNGLYFINKKNDILQEIINCIKEVNEFNVNGFIRFRTTNMEKSFFEITEEVVQNYISEKEYKEFIKLLKYFVQLQESKIDEVNIIIGDKGKYYIKNKQGKDIFNELVNDLEETSFSGTVSIEDIIISGLITNVPKRIVIHNYDKCSYNEFINTIKDVFLERVAFCTGCPFCKKNKDSIKL</sequence>
<dbReference type="NCBIfam" id="TIGR02834">
    <property type="entry name" value="spo_ytxC"/>
    <property type="match status" value="1"/>
</dbReference>
<dbReference type="Proteomes" id="UP001224418">
    <property type="component" value="Unassembled WGS sequence"/>
</dbReference>
<organism evidence="1 2">
    <name type="scientific">Hathewaya limosa</name>
    <name type="common">Clostridium limosum</name>
    <dbReference type="NCBI Taxonomy" id="1536"/>
    <lineage>
        <taxon>Bacteria</taxon>
        <taxon>Bacillati</taxon>
        <taxon>Bacillota</taxon>
        <taxon>Clostridia</taxon>
        <taxon>Eubacteriales</taxon>
        <taxon>Clostridiaceae</taxon>
        <taxon>Hathewaya</taxon>
    </lineage>
</organism>